<gene>
    <name evidence="2" type="ORF">HKX06_04730</name>
    <name evidence="3" type="ORF">I6G38_07575</name>
</gene>
<dbReference type="EMBL" id="CP065713">
    <property type="protein sequence ID" value="QPT10068.1"/>
    <property type="molecule type" value="Genomic_DNA"/>
</dbReference>
<dbReference type="Gene3D" id="2.30.42.10">
    <property type="match status" value="1"/>
</dbReference>
<dbReference type="GO" id="GO:0006508">
    <property type="term" value="P:proteolysis"/>
    <property type="evidence" value="ECO:0007669"/>
    <property type="project" value="UniProtKB-KW"/>
</dbReference>
<feature type="domain" description="PDZ" evidence="1">
    <location>
        <begin position="349"/>
        <end position="411"/>
    </location>
</feature>
<dbReference type="Proteomes" id="UP000550136">
    <property type="component" value="Unassembled WGS sequence"/>
</dbReference>
<dbReference type="InterPro" id="IPR001478">
    <property type="entry name" value="PDZ"/>
</dbReference>
<dbReference type="SUPFAM" id="SSF50630">
    <property type="entry name" value="Acid proteases"/>
    <property type="match status" value="2"/>
</dbReference>
<dbReference type="OrthoDB" id="7539227at2"/>
<reference evidence="3 5" key="2">
    <citation type="submission" date="2020-12" db="EMBL/GenBank/DDBJ databases">
        <title>FDA dAtabase for Regulatory Grade micrObial Sequences (FDA-ARGOS): Supporting development and validation of Infectious Disease Dx tests.</title>
        <authorList>
            <person name="Sproer C."/>
            <person name="Gronow S."/>
            <person name="Severitt S."/>
            <person name="Schroder I."/>
            <person name="Tallon L."/>
            <person name="Sadzewicz L."/>
            <person name="Zhao X."/>
            <person name="Boylan J."/>
            <person name="Ott S."/>
            <person name="Bowen H."/>
            <person name="Vavikolanu K."/>
            <person name="Mehta A."/>
            <person name="Aluvathingal J."/>
            <person name="Nadendla S."/>
            <person name="Lowell S."/>
            <person name="Myers T."/>
            <person name="Yan Y."/>
            <person name="Sichtig H."/>
        </authorList>
    </citation>
    <scope>NUCLEOTIDE SEQUENCE [LARGE SCALE GENOMIC DNA]</scope>
    <source>
        <strain evidence="3 5">FDAARGOS_881</strain>
    </source>
</reference>
<dbReference type="GO" id="GO:0008233">
    <property type="term" value="F:peptidase activity"/>
    <property type="evidence" value="ECO:0007669"/>
    <property type="project" value="UniProtKB-KW"/>
</dbReference>
<evidence type="ECO:0000313" key="3">
    <source>
        <dbReference type="EMBL" id="QPT10068.1"/>
    </source>
</evidence>
<dbReference type="SUPFAM" id="SSF50156">
    <property type="entry name" value="PDZ domain-like"/>
    <property type="match status" value="1"/>
</dbReference>
<dbReference type="InterPro" id="IPR021109">
    <property type="entry name" value="Peptidase_aspartic_dom_sf"/>
</dbReference>
<dbReference type="Pfam" id="PF13650">
    <property type="entry name" value="Asp_protease_2"/>
    <property type="match status" value="2"/>
</dbReference>
<evidence type="ECO:0000259" key="1">
    <source>
        <dbReference type="Pfam" id="PF13180"/>
    </source>
</evidence>
<evidence type="ECO:0000313" key="5">
    <source>
        <dbReference type="Proteomes" id="UP000594836"/>
    </source>
</evidence>
<proteinExistence type="predicted"/>
<keyword evidence="3" id="KW-0645">Protease</keyword>
<dbReference type="Proteomes" id="UP000594836">
    <property type="component" value="Chromosome"/>
</dbReference>
<dbReference type="EMBL" id="JABEOU010000018">
    <property type="protein sequence ID" value="NNG56686.1"/>
    <property type="molecule type" value="Genomic_DNA"/>
</dbReference>
<dbReference type="InterPro" id="IPR036034">
    <property type="entry name" value="PDZ_sf"/>
</dbReference>
<dbReference type="CDD" id="cd00303">
    <property type="entry name" value="retropepsin_like"/>
    <property type="match status" value="1"/>
</dbReference>
<name>A0A411LM93_SPHPI</name>
<dbReference type="GeneID" id="78528200"/>
<reference evidence="2 4" key="1">
    <citation type="submission" date="2020-05" db="EMBL/GenBank/DDBJ databases">
        <title>Draft Genome Sequences of Sphingomonas sp. Isolated from the International Space Station.</title>
        <authorList>
            <person name="Bijlani S."/>
            <person name="Singh N.K."/>
            <person name="Mason C.E."/>
            <person name="Wang C.C."/>
            <person name="Venkateswaran K."/>
        </authorList>
    </citation>
    <scope>NUCLEOTIDE SEQUENCE [LARGE SCALE GENOMIC DNA]</scope>
    <source>
        <strain evidence="2 4">FKI-L5-BR-P1</strain>
    </source>
</reference>
<sequence length="425" mass="45327">MKNVDMTIISTKSSAIGVASNVRMRTWEARTTCALLAACAAAFTPISAIHAQEAPPALPATFTDRPVFWIPDAGSGWIDFDPESDLIIPVVLNGRPTKAMIDTGVDQLVVSKAYADAHHLPLTLWAKPESVGGATQLYTTPSVTLDVGGIRTVKPAAFTVTDLSRLNAVGLTDVEVVIGLPLLGPFEWQIDQDHHRFRLMRSGSIPVADGIPIRVGPNNSRLVTNVSINGKSVSPTMIDTGSDSEVSLSSAAAQRTGFKPQTDIGSVGAGGTVVQPLGRLTDFMLGKNKVPDAYATVEHANWWGSKEIQALVGMGVLRAYNMTVDLTAGRMLLEPRVPSLKPAYRSTSGIQGYTRNGRLSVAHVMSRSPAAAANLEPGDEICAIDQRAVSKNLVEDYFAHAAPGTKHVLTLCDGTSRTITLRSFY</sequence>
<protein>
    <submittedName>
        <fullName evidence="3">Aspartyl protease family protein</fullName>
    </submittedName>
    <submittedName>
        <fullName evidence="2">PDZ domain-containing protein</fullName>
    </submittedName>
</protein>
<dbReference type="Gene3D" id="2.40.70.10">
    <property type="entry name" value="Acid Proteases"/>
    <property type="match status" value="2"/>
</dbReference>
<dbReference type="AlphaFoldDB" id="A0A411LM93"/>
<evidence type="ECO:0000313" key="2">
    <source>
        <dbReference type="EMBL" id="NNG56686.1"/>
    </source>
</evidence>
<dbReference type="Pfam" id="PF13180">
    <property type="entry name" value="PDZ_2"/>
    <property type="match status" value="1"/>
</dbReference>
<organism evidence="2 4">
    <name type="scientific">Sphingomonas paucimobilis</name>
    <name type="common">Pseudomonas paucimobilis</name>
    <dbReference type="NCBI Taxonomy" id="13689"/>
    <lineage>
        <taxon>Bacteria</taxon>
        <taxon>Pseudomonadati</taxon>
        <taxon>Pseudomonadota</taxon>
        <taxon>Alphaproteobacteria</taxon>
        <taxon>Sphingomonadales</taxon>
        <taxon>Sphingomonadaceae</taxon>
        <taxon>Sphingomonas</taxon>
    </lineage>
</organism>
<accession>A0A411LM93</accession>
<dbReference type="RefSeq" id="WP_082052528.1">
    <property type="nucleotide sequence ID" value="NZ_CAMKZA010000015.1"/>
</dbReference>
<keyword evidence="3" id="KW-0378">Hydrolase</keyword>
<evidence type="ECO:0000313" key="4">
    <source>
        <dbReference type="Proteomes" id="UP000550136"/>
    </source>
</evidence>